<dbReference type="AlphaFoldDB" id="A0A846WYQ1"/>
<gene>
    <name evidence="4" type="ORF">HF999_03200</name>
</gene>
<organism evidence="4 5">
    <name type="scientific">Tsukamurella spumae</name>
    <dbReference type="NCBI Taxonomy" id="44753"/>
    <lineage>
        <taxon>Bacteria</taxon>
        <taxon>Bacillati</taxon>
        <taxon>Actinomycetota</taxon>
        <taxon>Actinomycetes</taxon>
        <taxon>Mycobacteriales</taxon>
        <taxon>Tsukamurellaceae</taxon>
        <taxon>Tsukamurella</taxon>
    </lineage>
</organism>
<dbReference type="EMBL" id="JAAXOQ010000003">
    <property type="protein sequence ID" value="NKY17385.1"/>
    <property type="molecule type" value="Genomic_DNA"/>
</dbReference>
<dbReference type="Proteomes" id="UP000582646">
    <property type="component" value="Unassembled WGS sequence"/>
</dbReference>
<dbReference type="RefSeq" id="WP_168544495.1">
    <property type="nucleotide sequence ID" value="NZ_BAAAKS010000002.1"/>
</dbReference>
<evidence type="ECO:0000256" key="3">
    <source>
        <dbReference type="SAM" id="Phobius"/>
    </source>
</evidence>
<accession>A0A846WYQ1</accession>
<keyword evidence="4" id="KW-0449">Lipoprotein</keyword>
<feature type="transmembrane region" description="Helical" evidence="3">
    <location>
        <begin position="12"/>
        <end position="37"/>
    </location>
</feature>
<keyword evidence="3" id="KW-0812">Transmembrane</keyword>
<comment type="caution">
    <text evidence="4">The sequence shown here is derived from an EMBL/GenBank/DDBJ whole genome shotgun (WGS) entry which is preliminary data.</text>
</comment>
<dbReference type="InterPro" id="IPR008691">
    <property type="entry name" value="LpqH"/>
</dbReference>
<evidence type="ECO:0000313" key="4">
    <source>
        <dbReference type="EMBL" id="NKY17385.1"/>
    </source>
</evidence>
<name>A0A846WYQ1_9ACTN</name>
<evidence type="ECO:0000256" key="2">
    <source>
        <dbReference type="ARBA" id="ARBA00023136"/>
    </source>
</evidence>
<sequence length="172" mass="18078">MSRRDGLPARRIVLIVLAVVVAVVGSAVGAGVLIAVIKGLAKDPLSDAPLSTAMTMPDGTVRRTVVGTMTMVMDGRTVELTGPVRCSAEGQRRSVQSELDADSFAQFRLGYAPRPTEVHIRYEQRGYSAYDGVRIDRSGSTYAVSGTAIADVPVAGQPSSIPFVLDATCPGL</sequence>
<keyword evidence="1" id="KW-1003">Cell membrane</keyword>
<evidence type="ECO:0000313" key="5">
    <source>
        <dbReference type="Proteomes" id="UP000582646"/>
    </source>
</evidence>
<keyword evidence="3" id="KW-1133">Transmembrane helix</keyword>
<keyword evidence="2 3" id="KW-0472">Membrane</keyword>
<reference evidence="4 5" key="1">
    <citation type="submission" date="2020-04" db="EMBL/GenBank/DDBJ databases">
        <title>MicrobeNet Type strains.</title>
        <authorList>
            <person name="Nicholson A.C."/>
        </authorList>
    </citation>
    <scope>NUCLEOTIDE SEQUENCE [LARGE SCALE GENOMIC DNA]</scope>
    <source>
        <strain evidence="4 5">DSM 44113</strain>
    </source>
</reference>
<keyword evidence="5" id="KW-1185">Reference proteome</keyword>
<dbReference type="Pfam" id="PF05481">
    <property type="entry name" value="Myco_19_kDa"/>
    <property type="match status" value="1"/>
</dbReference>
<protein>
    <submittedName>
        <fullName evidence="4">Lipoprotein LpqH</fullName>
    </submittedName>
</protein>
<proteinExistence type="predicted"/>
<dbReference type="GO" id="GO:0016020">
    <property type="term" value="C:membrane"/>
    <property type="evidence" value="ECO:0007669"/>
    <property type="project" value="InterPro"/>
</dbReference>
<evidence type="ECO:0000256" key="1">
    <source>
        <dbReference type="ARBA" id="ARBA00022475"/>
    </source>
</evidence>